<dbReference type="EMBL" id="QBIU01000002">
    <property type="protein sequence ID" value="MWV70468.1"/>
    <property type="molecule type" value="Genomic_DNA"/>
</dbReference>
<protein>
    <submittedName>
        <fullName evidence="8">C-type cytochrome</fullName>
    </submittedName>
</protein>
<feature type="transmembrane region" description="Helical" evidence="5">
    <location>
        <begin position="456"/>
        <end position="474"/>
    </location>
</feature>
<keyword evidence="2 4" id="KW-0479">Metal-binding</keyword>
<evidence type="ECO:0000313" key="7">
    <source>
        <dbReference type="EMBL" id="MWV70468.1"/>
    </source>
</evidence>
<name>A0A347VPQ0_9HELI</name>
<keyword evidence="9" id="KW-1185">Reference proteome</keyword>
<evidence type="ECO:0000313" key="9">
    <source>
        <dbReference type="Proteomes" id="UP000029714"/>
    </source>
</evidence>
<feature type="transmembrane region" description="Helical" evidence="5">
    <location>
        <begin position="6"/>
        <end position="21"/>
    </location>
</feature>
<organism evidence="8 9">
    <name type="scientific">Helicobacter saguini</name>
    <dbReference type="NCBI Taxonomy" id="1548018"/>
    <lineage>
        <taxon>Bacteria</taxon>
        <taxon>Pseudomonadati</taxon>
        <taxon>Campylobacterota</taxon>
        <taxon>Epsilonproteobacteria</taxon>
        <taxon>Campylobacterales</taxon>
        <taxon>Helicobacteraceae</taxon>
        <taxon>Helicobacter</taxon>
    </lineage>
</organism>
<reference evidence="8" key="3">
    <citation type="submission" date="2018-04" db="EMBL/GenBank/DDBJ databases">
        <authorList>
            <person name="Sheh A."/>
            <person name="Shen Z."/>
            <person name="Mannion A.J."/>
            <person name="Fox J.G."/>
        </authorList>
    </citation>
    <scope>NUCLEOTIDE SEQUENCE</scope>
    <source>
        <strain evidence="8">MIT 97-6194</strain>
    </source>
</reference>
<dbReference type="EMBL" id="JRMP02000021">
    <property type="protein sequence ID" value="TLD92334.1"/>
    <property type="molecule type" value="Genomic_DNA"/>
</dbReference>
<dbReference type="OrthoDB" id="5351961at2"/>
<dbReference type="InterPro" id="IPR036909">
    <property type="entry name" value="Cyt_c-like_dom_sf"/>
</dbReference>
<keyword evidence="5" id="KW-1133">Transmembrane helix</keyword>
<evidence type="ECO:0000256" key="3">
    <source>
        <dbReference type="ARBA" id="ARBA00023004"/>
    </source>
</evidence>
<reference evidence="8 9" key="1">
    <citation type="journal article" date="2014" name="Genome Announc.">
        <title>Draft genome sequences of eight enterohepatic helicobacter species isolated from both laboratory and wild rodents.</title>
        <authorList>
            <person name="Sheh A."/>
            <person name="Shen Z."/>
            <person name="Fox J.G."/>
        </authorList>
    </citation>
    <scope>NUCLEOTIDE SEQUENCE [LARGE SCALE GENOMIC DNA]</scope>
    <source>
        <strain evidence="8 9">MIT 97-6194</strain>
    </source>
</reference>
<dbReference type="RefSeq" id="WP_034571371.1">
    <property type="nucleotide sequence ID" value="NZ_JRMP02000021.1"/>
</dbReference>
<dbReference type="PIRSF" id="PIRSF019225">
    <property type="entry name" value="Ubol_Cyt_c_Rdtase_Cyt_c_su_prd"/>
    <property type="match status" value="1"/>
</dbReference>
<reference evidence="8 9" key="2">
    <citation type="journal article" date="2016" name="Infect. Immun.">
        <title>Helicobacter saguini, a Novel Helicobacter Isolated from Cotton-Top Tamarins with Ulcerative Colitis, Has Proinflammatory Properties and Induces Typhlocolitis and Dysplasia in Gnotobiotic IL-10-/- Mice.</title>
        <authorList>
            <person name="Shen Z."/>
            <person name="Mannion A."/>
            <person name="Whary M.T."/>
            <person name="Muthupalani S."/>
            <person name="Sheh A."/>
            <person name="Feng Y."/>
            <person name="Gong G."/>
            <person name="Vandamme P."/>
            <person name="Holcombe H.R."/>
            <person name="Paster B.J."/>
            <person name="Fox J.G."/>
        </authorList>
    </citation>
    <scope>NUCLEOTIDE SEQUENCE [LARGE SCALE GENOMIC DNA]</scope>
    <source>
        <strain evidence="8 9">MIT 97-6194</strain>
    </source>
</reference>
<dbReference type="Proteomes" id="UP000029714">
    <property type="component" value="Unassembled WGS sequence"/>
</dbReference>
<sequence>MRDLKIFIIVAFIIGVMYYGVEPLAHHAMHPDTAPSDYKFRDLEKFGKFDFSAKDAVAGKEAFVENCASCHNIASQNDPALNMINPKLSAGAVVRPDLSNAGLIFDEQFLAHFIKDPVRATLLDAKFMVSCDGLDEAAAATCEERNNGKESYPMTAFTYLDDATIVNIVAYLQSIAPKSLSDKEVFIEACSRCHSAVYDKNQYDSKFFAQHNAMITPLIDKAKAAGSDDAFMESLDDSNKAFVESLIGYAKLHDKLALSEAEIDEQLDSINAKTLADFGGAATLLQNSLLESKFVKAGFQAGTPAAEVKGYLGNTPPDLSMMIRSKGAHELAAFINNPQKIPLIDIQKAVVNKLVKDKQQEEIAALDPNMESSTKKARIKEIMLKDATAYGVSLPANTAKSEWQSENDYTNMAREMNTMPFGKSMPRVGLTESAEHQVISYLETIGDSKKAQRDSLGVWLVAFFVVLAALAYMWKNQIWRDLH</sequence>
<evidence type="ECO:0000313" key="8">
    <source>
        <dbReference type="EMBL" id="TLD92334.1"/>
    </source>
</evidence>
<evidence type="ECO:0000256" key="2">
    <source>
        <dbReference type="ARBA" id="ARBA00022723"/>
    </source>
</evidence>
<keyword evidence="5" id="KW-0472">Membrane</keyword>
<feature type="domain" description="Cytochrome c" evidence="6">
    <location>
        <begin position="54"/>
        <end position="176"/>
    </location>
</feature>
<proteinExistence type="predicted"/>
<keyword evidence="1 4" id="KW-0349">Heme</keyword>
<keyword evidence="3 4" id="KW-0408">Iron</keyword>
<dbReference type="SUPFAM" id="SSF46626">
    <property type="entry name" value="Cytochrome c"/>
    <property type="match status" value="2"/>
</dbReference>
<dbReference type="Gene3D" id="1.10.760.10">
    <property type="entry name" value="Cytochrome c-like domain"/>
    <property type="match status" value="1"/>
</dbReference>
<dbReference type="GO" id="GO:0020037">
    <property type="term" value="F:heme binding"/>
    <property type="evidence" value="ECO:0007669"/>
    <property type="project" value="InterPro"/>
</dbReference>
<reference evidence="7 10" key="4">
    <citation type="submission" date="2019-12" db="EMBL/GenBank/DDBJ databases">
        <title>Multi-Generational Helicobacter saguini Isolates.</title>
        <authorList>
            <person name="Mannion A."/>
            <person name="Shen Z."/>
            <person name="Fox J.G."/>
        </authorList>
    </citation>
    <scope>NUCLEOTIDE SEQUENCE [LARGE SCALE GENOMIC DNA]</scope>
    <source>
        <strain evidence="7">16-048</strain>
        <strain evidence="10">16-048 (F4)</strain>
    </source>
</reference>
<dbReference type="InterPro" id="IPR021195">
    <property type="entry name" value="Ubol_Cyt_c_Rdtase_Cyt_c_su_prd"/>
</dbReference>
<feature type="domain" description="Cytochrome c" evidence="6">
    <location>
        <begin position="177"/>
        <end position="371"/>
    </location>
</feature>
<dbReference type="STRING" id="1548018.LS64_05300"/>
<dbReference type="Proteomes" id="UP000477070">
    <property type="component" value="Unassembled WGS sequence"/>
</dbReference>
<dbReference type="GO" id="GO:0046872">
    <property type="term" value="F:metal ion binding"/>
    <property type="evidence" value="ECO:0007669"/>
    <property type="project" value="UniProtKB-KW"/>
</dbReference>
<evidence type="ECO:0000256" key="1">
    <source>
        <dbReference type="ARBA" id="ARBA00022617"/>
    </source>
</evidence>
<evidence type="ECO:0000259" key="6">
    <source>
        <dbReference type="PROSITE" id="PS51007"/>
    </source>
</evidence>
<accession>A0A347VPQ0</accession>
<evidence type="ECO:0000313" key="10">
    <source>
        <dbReference type="Proteomes" id="UP000477070"/>
    </source>
</evidence>
<evidence type="ECO:0000256" key="4">
    <source>
        <dbReference type="PROSITE-ProRule" id="PRU00433"/>
    </source>
</evidence>
<evidence type="ECO:0000256" key="5">
    <source>
        <dbReference type="SAM" id="Phobius"/>
    </source>
</evidence>
<dbReference type="InterPro" id="IPR009056">
    <property type="entry name" value="Cyt_c-like_dom"/>
</dbReference>
<dbReference type="GO" id="GO:0009055">
    <property type="term" value="F:electron transfer activity"/>
    <property type="evidence" value="ECO:0007669"/>
    <property type="project" value="InterPro"/>
</dbReference>
<dbReference type="AlphaFoldDB" id="A0A347VPQ0"/>
<gene>
    <name evidence="7" type="ORF">DCO61_10800</name>
    <name evidence="8" type="ORF">LS64_010440</name>
</gene>
<keyword evidence="5" id="KW-0812">Transmembrane</keyword>
<comment type="caution">
    <text evidence="8">The sequence shown here is derived from an EMBL/GenBank/DDBJ whole genome shotgun (WGS) entry which is preliminary data.</text>
</comment>
<dbReference type="Pfam" id="PF00034">
    <property type="entry name" value="Cytochrom_C"/>
    <property type="match status" value="1"/>
</dbReference>
<dbReference type="PROSITE" id="PS51007">
    <property type="entry name" value="CYTC"/>
    <property type="match status" value="2"/>
</dbReference>